<comment type="caution">
    <text evidence="1">The sequence shown here is derived from an EMBL/GenBank/DDBJ whole genome shotgun (WGS) entry which is preliminary data.</text>
</comment>
<organism evidence="1 2">
    <name type="scientific">Panicum virgatum</name>
    <name type="common">Blackwell switchgrass</name>
    <dbReference type="NCBI Taxonomy" id="38727"/>
    <lineage>
        <taxon>Eukaryota</taxon>
        <taxon>Viridiplantae</taxon>
        <taxon>Streptophyta</taxon>
        <taxon>Embryophyta</taxon>
        <taxon>Tracheophyta</taxon>
        <taxon>Spermatophyta</taxon>
        <taxon>Magnoliopsida</taxon>
        <taxon>Liliopsida</taxon>
        <taxon>Poales</taxon>
        <taxon>Poaceae</taxon>
        <taxon>PACMAD clade</taxon>
        <taxon>Panicoideae</taxon>
        <taxon>Panicodae</taxon>
        <taxon>Paniceae</taxon>
        <taxon>Panicinae</taxon>
        <taxon>Panicum</taxon>
        <taxon>Panicum sect. Hiantes</taxon>
    </lineage>
</organism>
<accession>A0A8T0SPF8</accession>
<evidence type="ECO:0000313" key="2">
    <source>
        <dbReference type="Proteomes" id="UP000823388"/>
    </source>
</evidence>
<reference evidence="1" key="1">
    <citation type="submission" date="2020-05" db="EMBL/GenBank/DDBJ databases">
        <title>WGS assembly of Panicum virgatum.</title>
        <authorList>
            <person name="Lovell J.T."/>
            <person name="Jenkins J."/>
            <person name="Shu S."/>
            <person name="Juenger T.E."/>
            <person name="Schmutz J."/>
        </authorList>
    </citation>
    <scope>NUCLEOTIDE SEQUENCE</scope>
    <source>
        <strain evidence="1">AP13</strain>
    </source>
</reference>
<name>A0A8T0SPF8_PANVG</name>
<evidence type="ECO:0000313" key="1">
    <source>
        <dbReference type="EMBL" id="KAG2600560.1"/>
    </source>
</evidence>
<dbReference type="AlphaFoldDB" id="A0A8T0SPF8"/>
<dbReference type="Proteomes" id="UP000823388">
    <property type="component" value="Chromosome 5K"/>
</dbReference>
<dbReference type="EMBL" id="CM029045">
    <property type="protein sequence ID" value="KAG2600560.1"/>
    <property type="molecule type" value="Genomic_DNA"/>
</dbReference>
<gene>
    <name evidence="1" type="ORF">PVAP13_5KG527107</name>
</gene>
<proteinExistence type="predicted"/>
<keyword evidence="2" id="KW-1185">Reference proteome</keyword>
<sequence>MSYLTLPDCSSDFECPHPDEEFQHLFGLVVDQFVPPKDSEPASLLTFAQLISLCSENKSAPPPEPHADTSFLNSDKSIIKPISVNDHVQEGPLPEKSAGKALSFNEHVLL</sequence>
<protein>
    <submittedName>
        <fullName evidence="1">Uncharacterized protein</fullName>
    </submittedName>
</protein>